<feature type="region of interest" description="Disordered" evidence="1">
    <location>
        <begin position="25"/>
        <end position="74"/>
    </location>
</feature>
<protein>
    <submittedName>
        <fullName evidence="2">Uncharacterized protein</fullName>
    </submittedName>
</protein>
<evidence type="ECO:0000313" key="2">
    <source>
        <dbReference type="EMBL" id="OQV24398.1"/>
    </source>
</evidence>
<evidence type="ECO:0000256" key="1">
    <source>
        <dbReference type="SAM" id="MobiDB-lite"/>
    </source>
</evidence>
<feature type="compositionally biased region" description="Basic and acidic residues" evidence="1">
    <location>
        <begin position="61"/>
        <end position="74"/>
    </location>
</feature>
<name>A0A1W0XAH2_HYPEX</name>
<dbReference type="Proteomes" id="UP000192578">
    <property type="component" value="Unassembled WGS sequence"/>
</dbReference>
<accession>A0A1W0XAH2</accession>
<gene>
    <name evidence="2" type="ORF">BV898_01933</name>
</gene>
<organism evidence="2 3">
    <name type="scientific">Hypsibius exemplaris</name>
    <name type="common">Freshwater tardigrade</name>
    <dbReference type="NCBI Taxonomy" id="2072580"/>
    <lineage>
        <taxon>Eukaryota</taxon>
        <taxon>Metazoa</taxon>
        <taxon>Ecdysozoa</taxon>
        <taxon>Tardigrada</taxon>
        <taxon>Eutardigrada</taxon>
        <taxon>Parachela</taxon>
        <taxon>Hypsibioidea</taxon>
        <taxon>Hypsibiidae</taxon>
        <taxon>Hypsibius</taxon>
    </lineage>
</organism>
<evidence type="ECO:0000313" key="3">
    <source>
        <dbReference type="Proteomes" id="UP000192578"/>
    </source>
</evidence>
<sequence>MRRRRLRWPFRTRRGSGGRHALVEKDPMIKAKKPRAAPGVRSKPRGKDAASTSRGGVVADEALRLRQPHVAEKK</sequence>
<reference evidence="3" key="1">
    <citation type="submission" date="2017-01" db="EMBL/GenBank/DDBJ databases">
        <title>Comparative genomics of anhydrobiosis in the tardigrade Hypsibius dujardini.</title>
        <authorList>
            <person name="Yoshida Y."/>
            <person name="Koutsovoulos G."/>
            <person name="Laetsch D."/>
            <person name="Stevens L."/>
            <person name="Kumar S."/>
            <person name="Horikawa D."/>
            <person name="Ishino K."/>
            <person name="Komine S."/>
            <person name="Tomita M."/>
            <person name="Blaxter M."/>
            <person name="Arakawa K."/>
        </authorList>
    </citation>
    <scope>NUCLEOTIDE SEQUENCE [LARGE SCALE GENOMIC DNA]</scope>
    <source>
        <strain evidence="3">Z151</strain>
    </source>
</reference>
<dbReference type="AlphaFoldDB" id="A0A1W0XAH2"/>
<dbReference type="EMBL" id="MTYJ01000007">
    <property type="protein sequence ID" value="OQV24398.1"/>
    <property type="molecule type" value="Genomic_DNA"/>
</dbReference>
<feature type="region of interest" description="Disordered" evidence="1">
    <location>
        <begin position="1"/>
        <end position="20"/>
    </location>
</feature>
<feature type="compositionally biased region" description="Basic residues" evidence="1">
    <location>
        <begin position="1"/>
        <end position="17"/>
    </location>
</feature>
<comment type="caution">
    <text evidence="2">The sequence shown here is derived from an EMBL/GenBank/DDBJ whole genome shotgun (WGS) entry which is preliminary data.</text>
</comment>
<proteinExistence type="predicted"/>
<keyword evidence="3" id="KW-1185">Reference proteome</keyword>